<dbReference type="AlphaFoldDB" id="A0A7H0LGR8"/>
<dbReference type="Pfam" id="PF07702">
    <property type="entry name" value="UTRA"/>
    <property type="match status" value="1"/>
</dbReference>
<accession>A0A7H0LGR8</accession>
<dbReference type="PROSITE" id="PS50949">
    <property type="entry name" value="HTH_GNTR"/>
    <property type="match status" value="1"/>
</dbReference>
<sequence>MNLAEKIGVLDDSVRAPLYQQMQDALRRGIEAGALKPQEALPPERDIATEFGISRITVRKAIDGLVADGMLTRRQGAGTFVGGRVEKQFSKLTSFSEDMAARGRTARSEWIAQTEGAVNSDESLTLGLSPGSRVFRFHRIRYADEQPMALEYSTIPGFGLPGLDVVGVSLYAALEAAGHRPVRALQRLRAVLFNAEQAKLLDIQAGAPGLFIERRGFLEDGRAIETTHSWYRGDAYDFVAELNALA</sequence>
<dbReference type="Gene3D" id="3.40.1410.10">
    <property type="entry name" value="Chorismate lyase-like"/>
    <property type="match status" value="1"/>
</dbReference>
<feature type="domain" description="HTH gntR-type" evidence="4">
    <location>
        <begin position="16"/>
        <end position="84"/>
    </location>
</feature>
<evidence type="ECO:0000313" key="5">
    <source>
        <dbReference type="EMBL" id="QNQ08871.1"/>
    </source>
</evidence>
<dbReference type="Pfam" id="PF00392">
    <property type="entry name" value="GntR"/>
    <property type="match status" value="1"/>
</dbReference>
<protein>
    <submittedName>
        <fullName evidence="5">GntR family transcriptional regulator</fullName>
    </submittedName>
</protein>
<dbReference type="PANTHER" id="PTHR44846">
    <property type="entry name" value="MANNOSYL-D-GLYCERATE TRANSPORT/METABOLISM SYSTEM REPRESSOR MNGR-RELATED"/>
    <property type="match status" value="1"/>
</dbReference>
<keyword evidence="1" id="KW-0805">Transcription regulation</keyword>
<evidence type="ECO:0000259" key="4">
    <source>
        <dbReference type="PROSITE" id="PS50949"/>
    </source>
</evidence>
<dbReference type="SUPFAM" id="SSF46785">
    <property type="entry name" value="Winged helix' DNA-binding domain"/>
    <property type="match status" value="1"/>
</dbReference>
<dbReference type="GO" id="GO:0003677">
    <property type="term" value="F:DNA binding"/>
    <property type="evidence" value="ECO:0007669"/>
    <property type="project" value="UniProtKB-KW"/>
</dbReference>
<evidence type="ECO:0000256" key="1">
    <source>
        <dbReference type="ARBA" id="ARBA00023015"/>
    </source>
</evidence>
<keyword evidence="2" id="KW-0238">DNA-binding</keyword>
<gene>
    <name evidence="5" type="ORF">H3Z74_19495</name>
</gene>
<dbReference type="InterPro" id="IPR050679">
    <property type="entry name" value="Bact_HTH_transcr_reg"/>
</dbReference>
<dbReference type="FunFam" id="1.10.10.10:FF:000079">
    <property type="entry name" value="GntR family transcriptional regulator"/>
    <property type="match status" value="1"/>
</dbReference>
<dbReference type="CDD" id="cd07377">
    <property type="entry name" value="WHTH_GntR"/>
    <property type="match status" value="1"/>
</dbReference>
<dbReference type="PANTHER" id="PTHR44846:SF1">
    <property type="entry name" value="MANNOSYL-D-GLYCERATE TRANSPORT_METABOLISM SYSTEM REPRESSOR MNGR-RELATED"/>
    <property type="match status" value="1"/>
</dbReference>
<dbReference type="SMART" id="SM00866">
    <property type="entry name" value="UTRA"/>
    <property type="match status" value="1"/>
</dbReference>
<keyword evidence="3" id="KW-0804">Transcription</keyword>
<dbReference type="InterPro" id="IPR036390">
    <property type="entry name" value="WH_DNA-bd_sf"/>
</dbReference>
<dbReference type="SMART" id="SM00345">
    <property type="entry name" value="HTH_GNTR"/>
    <property type="match status" value="1"/>
</dbReference>
<proteinExistence type="predicted"/>
<dbReference type="InterPro" id="IPR028978">
    <property type="entry name" value="Chorismate_lyase_/UTRA_dom_sf"/>
</dbReference>
<dbReference type="InterPro" id="IPR011663">
    <property type="entry name" value="UTRA"/>
</dbReference>
<dbReference type="InterPro" id="IPR036388">
    <property type="entry name" value="WH-like_DNA-bd_sf"/>
</dbReference>
<evidence type="ECO:0000256" key="2">
    <source>
        <dbReference type="ARBA" id="ARBA00023125"/>
    </source>
</evidence>
<dbReference type="InterPro" id="IPR000524">
    <property type="entry name" value="Tscrpt_reg_HTH_GntR"/>
</dbReference>
<dbReference type="RefSeq" id="WP_187761197.1">
    <property type="nucleotide sequence ID" value="NZ_CP061038.1"/>
</dbReference>
<dbReference type="SUPFAM" id="SSF64288">
    <property type="entry name" value="Chorismate lyase-like"/>
    <property type="match status" value="1"/>
</dbReference>
<keyword evidence="6" id="KW-1185">Reference proteome</keyword>
<dbReference type="PRINTS" id="PR00035">
    <property type="entry name" value="HTHGNTR"/>
</dbReference>
<evidence type="ECO:0000256" key="3">
    <source>
        <dbReference type="ARBA" id="ARBA00023163"/>
    </source>
</evidence>
<dbReference type="GO" id="GO:0003700">
    <property type="term" value="F:DNA-binding transcription factor activity"/>
    <property type="evidence" value="ECO:0007669"/>
    <property type="project" value="InterPro"/>
</dbReference>
<dbReference type="GO" id="GO:0045892">
    <property type="term" value="P:negative regulation of DNA-templated transcription"/>
    <property type="evidence" value="ECO:0007669"/>
    <property type="project" value="TreeGrafter"/>
</dbReference>
<organism evidence="5 6">
    <name type="scientific">Sphingomonas alpina</name>
    <dbReference type="NCBI Taxonomy" id="653931"/>
    <lineage>
        <taxon>Bacteria</taxon>
        <taxon>Pseudomonadati</taxon>
        <taxon>Pseudomonadota</taxon>
        <taxon>Alphaproteobacteria</taxon>
        <taxon>Sphingomonadales</taxon>
        <taxon>Sphingomonadaceae</taxon>
        <taxon>Sphingomonas</taxon>
    </lineage>
</organism>
<dbReference type="KEGG" id="spap:H3Z74_19495"/>
<dbReference type="EMBL" id="CP061038">
    <property type="protein sequence ID" value="QNQ08871.1"/>
    <property type="molecule type" value="Genomic_DNA"/>
</dbReference>
<dbReference type="Gene3D" id="1.10.10.10">
    <property type="entry name" value="Winged helix-like DNA-binding domain superfamily/Winged helix DNA-binding domain"/>
    <property type="match status" value="1"/>
</dbReference>
<dbReference type="Proteomes" id="UP000516148">
    <property type="component" value="Chromosome"/>
</dbReference>
<name>A0A7H0LGR8_9SPHN</name>
<reference evidence="5 6" key="1">
    <citation type="submission" date="2020-09" db="EMBL/GenBank/DDBJ databases">
        <title>Sphingomonas sp., a new species isolated from pork steak.</title>
        <authorList>
            <person name="Heidler von Heilborn D."/>
        </authorList>
    </citation>
    <scope>NUCLEOTIDE SEQUENCE [LARGE SCALE GENOMIC DNA]</scope>
    <source>
        <strain evidence="6">S8-3T</strain>
    </source>
</reference>
<evidence type="ECO:0000313" key="6">
    <source>
        <dbReference type="Proteomes" id="UP000516148"/>
    </source>
</evidence>